<dbReference type="EMBL" id="AEYY01000041">
    <property type="protein sequence ID" value="EHC02157.1"/>
    <property type="molecule type" value="Genomic_DNA"/>
</dbReference>
<reference evidence="1 2" key="1">
    <citation type="submission" date="2011-03" db="EMBL/GenBank/DDBJ databases">
        <title>Deep-sequencing identification of multiple resistance mechanism for the high antibiotic-resistance strain Streptococcus suis R61.</title>
        <authorList>
            <person name="Hu P."/>
            <person name="Yang M."/>
            <person name="Jin M."/>
            <person name="Xiao J."/>
        </authorList>
    </citation>
    <scope>NUCLEOTIDE SEQUENCE [LARGE SCALE GENOMIC DNA]</scope>
    <source>
        <strain evidence="1 2">R61</strain>
    </source>
</reference>
<proteinExistence type="predicted"/>
<evidence type="ECO:0000313" key="2">
    <source>
        <dbReference type="Proteomes" id="UP000004014"/>
    </source>
</evidence>
<sequence>MGRENDLFDITKISESELSQFPNLKTIDGTVLLMTDDVKLFLKSKGLRFLIKE</sequence>
<comment type="caution">
    <text evidence="1">The sequence shown here is derived from an EMBL/GenBank/DDBJ whole genome shotgun (WGS) entry which is preliminary data.</text>
</comment>
<organism evidence="1 2">
    <name type="scientific">Streptococcus suis R61</name>
    <dbReference type="NCBI Taxonomy" id="996306"/>
    <lineage>
        <taxon>Bacteria</taxon>
        <taxon>Bacillati</taxon>
        <taxon>Bacillota</taxon>
        <taxon>Bacilli</taxon>
        <taxon>Lactobacillales</taxon>
        <taxon>Streptococcaceae</taxon>
        <taxon>Streptococcus</taxon>
    </lineage>
</organism>
<protein>
    <submittedName>
        <fullName evidence="1">Uncharacterized protein</fullName>
    </submittedName>
</protein>
<gene>
    <name evidence="1" type="ORF">SSUR61_1571</name>
</gene>
<dbReference type="AlphaFoldDB" id="A0AA87F739"/>
<accession>A0AA87F739</accession>
<evidence type="ECO:0000313" key="1">
    <source>
        <dbReference type="EMBL" id="EHC02157.1"/>
    </source>
</evidence>
<dbReference type="Proteomes" id="UP000004014">
    <property type="component" value="Unassembled WGS sequence"/>
</dbReference>
<name>A0AA87F739_STRSU</name>